<organism evidence="3 4">
    <name type="scientific">Cohnella zeiphila</name>
    <dbReference type="NCBI Taxonomy" id="2761120"/>
    <lineage>
        <taxon>Bacteria</taxon>
        <taxon>Bacillati</taxon>
        <taxon>Bacillota</taxon>
        <taxon>Bacilli</taxon>
        <taxon>Bacillales</taxon>
        <taxon>Paenibacillaceae</taxon>
        <taxon>Cohnella</taxon>
    </lineage>
</organism>
<feature type="chain" id="PRO_5039641846" description="ABC transporter substrate-binding protein" evidence="2">
    <location>
        <begin position="24"/>
        <end position="529"/>
    </location>
</feature>
<dbReference type="Gene3D" id="3.40.190.10">
    <property type="entry name" value="Periplasmic binding protein-like II"/>
    <property type="match status" value="2"/>
</dbReference>
<reference evidence="3 4" key="1">
    <citation type="submission" date="2020-08" db="EMBL/GenBank/DDBJ databases">
        <title>Cohnella phylogeny.</title>
        <authorList>
            <person name="Dunlap C."/>
        </authorList>
    </citation>
    <scope>NUCLEOTIDE SEQUENCE [LARGE SCALE GENOMIC DNA]</scope>
    <source>
        <strain evidence="3 4">CBP 2801</strain>
    </source>
</reference>
<dbReference type="SUPFAM" id="SSF53850">
    <property type="entry name" value="Periplasmic binding protein-like II"/>
    <property type="match status" value="1"/>
</dbReference>
<dbReference type="EMBL" id="JACJVO010000008">
    <property type="protein sequence ID" value="MBB6730668.1"/>
    <property type="molecule type" value="Genomic_DNA"/>
</dbReference>
<evidence type="ECO:0000313" key="3">
    <source>
        <dbReference type="EMBL" id="MBB6730668.1"/>
    </source>
</evidence>
<keyword evidence="1 2" id="KW-0732">Signal</keyword>
<dbReference type="PROSITE" id="PS51257">
    <property type="entry name" value="PROKAR_LIPOPROTEIN"/>
    <property type="match status" value="1"/>
</dbReference>
<evidence type="ECO:0000256" key="2">
    <source>
        <dbReference type="SAM" id="SignalP"/>
    </source>
</evidence>
<feature type="signal peptide" evidence="2">
    <location>
        <begin position="1"/>
        <end position="23"/>
    </location>
</feature>
<keyword evidence="4" id="KW-1185">Reference proteome</keyword>
<dbReference type="AlphaFoldDB" id="A0A7X0SMV5"/>
<dbReference type="RefSeq" id="WP_185128332.1">
    <property type="nucleotide sequence ID" value="NZ_JACJVO010000008.1"/>
</dbReference>
<dbReference type="Proteomes" id="UP000564644">
    <property type="component" value="Unassembled WGS sequence"/>
</dbReference>
<comment type="caution">
    <text evidence="3">The sequence shown here is derived from an EMBL/GenBank/DDBJ whole genome shotgun (WGS) entry which is preliminary data.</text>
</comment>
<protein>
    <recommendedName>
        <fullName evidence="5">ABC transporter substrate-binding protein</fullName>
    </recommendedName>
</protein>
<evidence type="ECO:0000313" key="4">
    <source>
        <dbReference type="Proteomes" id="UP000564644"/>
    </source>
</evidence>
<accession>A0A7X0SMV5</accession>
<gene>
    <name evidence="3" type="ORF">H7C18_07100</name>
</gene>
<name>A0A7X0SMV5_9BACL</name>
<dbReference type="PANTHER" id="PTHR43649">
    <property type="entry name" value="ARABINOSE-BINDING PROTEIN-RELATED"/>
    <property type="match status" value="1"/>
</dbReference>
<proteinExistence type="predicted"/>
<sequence>MNWKPVMKGTPVLALAVALSACSGSGGNSGSTASPSSSGAASGSASSGGSFSFSYMMAAKYNNWLKDLAWYPELLKETNTQVNLVDGGQDDADYSKNLDLKIGSGEFPDAGIVSLSQAEVYGKQGAFMDLKPLIDKEAPNIKAFLEQNPDYANLVTDKDGHIYGLMQEYPTISSVTLYRSDMFKKAGITQNPTTIQEFTDDLKKLQEAYKSTQNFYPFTGRDGFIRYTEAFDAGDKIDADGKVHGIYNLGAGYDLYSPGFKQLIEWYISLYKDKLIDPEWVAGTQTEDSWQTKMLTGKGAVSDDFFTRPAWLMSNGGPKNDPNYDIQVMLPFKTQDGQQSKRPVYPTLRTDRVIVINPKSKAKADGIIKFMDYVFSEKGRQLMDYGVEGTTSKDENGKKTFITDFSVEAAKPLGTTNNGVYQDRLTFPAPVDNDAYYDFLDKLTKSYAKNYFDNYAQVFPTLKYDADQLKERTNLLAKVQPALDSNIVKFVTGARSMSEWDSFLSEMEQAGYKQIVDIDQAAYDAMKQQ</sequence>
<evidence type="ECO:0008006" key="5">
    <source>
        <dbReference type="Google" id="ProtNLM"/>
    </source>
</evidence>
<dbReference type="InterPro" id="IPR050490">
    <property type="entry name" value="Bact_solute-bd_prot1"/>
</dbReference>
<dbReference type="PANTHER" id="PTHR43649:SF33">
    <property type="entry name" value="POLYGALACTURONAN_RHAMNOGALACTURONAN-BINDING PROTEIN YTCQ"/>
    <property type="match status" value="1"/>
</dbReference>
<evidence type="ECO:0000256" key="1">
    <source>
        <dbReference type="ARBA" id="ARBA00022729"/>
    </source>
</evidence>